<proteinExistence type="predicted"/>
<gene>
    <name evidence="1" type="ORF">DHETER_LOCUS5828</name>
</gene>
<sequence length="95" mass="10801">SRNYQSTLINTVTSYDLTLKLIDLGVFDHKIRARGSSAECSDDNDKHAVKRTFARTFLGQCEKEIIRMGLKEKLDCVVECSERNQTQSFLCLLAL</sequence>
<keyword evidence="2" id="KW-1185">Reference proteome</keyword>
<accession>A0ACA9M3J4</accession>
<reference evidence="1" key="1">
    <citation type="submission" date="2021-06" db="EMBL/GenBank/DDBJ databases">
        <authorList>
            <person name="Kallberg Y."/>
            <person name="Tangrot J."/>
            <person name="Rosling A."/>
        </authorList>
    </citation>
    <scope>NUCLEOTIDE SEQUENCE</scope>
    <source>
        <strain evidence="1">IL203A</strain>
    </source>
</reference>
<organism evidence="1 2">
    <name type="scientific">Dentiscutata heterogama</name>
    <dbReference type="NCBI Taxonomy" id="1316150"/>
    <lineage>
        <taxon>Eukaryota</taxon>
        <taxon>Fungi</taxon>
        <taxon>Fungi incertae sedis</taxon>
        <taxon>Mucoromycota</taxon>
        <taxon>Glomeromycotina</taxon>
        <taxon>Glomeromycetes</taxon>
        <taxon>Diversisporales</taxon>
        <taxon>Gigasporaceae</taxon>
        <taxon>Dentiscutata</taxon>
    </lineage>
</organism>
<name>A0ACA9M3J4_9GLOM</name>
<comment type="caution">
    <text evidence="1">The sequence shown here is derived from an EMBL/GenBank/DDBJ whole genome shotgun (WGS) entry which is preliminary data.</text>
</comment>
<evidence type="ECO:0000313" key="2">
    <source>
        <dbReference type="Proteomes" id="UP000789702"/>
    </source>
</evidence>
<feature type="non-terminal residue" evidence="1">
    <location>
        <position position="1"/>
    </location>
</feature>
<dbReference type="Proteomes" id="UP000789702">
    <property type="component" value="Unassembled WGS sequence"/>
</dbReference>
<protein>
    <submittedName>
        <fullName evidence="1">14747_t:CDS:1</fullName>
    </submittedName>
</protein>
<dbReference type="EMBL" id="CAJVPU010006857">
    <property type="protein sequence ID" value="CAG8565393.1"/>
    <property type="molecule type" value="Genomic_DNA"/>
</dbReference>
<evidence type="ECO:0000313" key="1">
    <source>
        <dbReference type="EMBL" id="CAG8565393.1"/>
    </source>
</evidence>